<dbReference type="Proteomes" id="UP000195208">
    <property type="component" value="Unassembled WGS sequence"/>
</dbReference>
<evidence type="ECO:0000313" key="5">
    <source>
        <dbReference type="EMBL" id="NJI03413.1"/>
    </source>
</evidence>
<evidence type="ECO:0000256" key="2">
    <source>
        <dbReference type="ARBA" id="ARBA00022679"/>
    </source>
</evidence>
<dbReference type="GO" id="GO:0000287">
    <property type="term" value="F:magnesium ion binding"/>
    <property type="evidence" value="ECO:0007669"/>
    <property type="project" value="UniProtKB-UniRule"/>
</dbReference>
<reference evidence="6 7" key="1">
    <citation type="submission" date="2017-04" db="EMBL/GenBank/DDBJ databases">
        <title>Staphylococcus agnetis, a potential pathogen in the broiler production.</title>
        <authorList>
            <person name="Poulsen L."/>
        </authorList>
    </citation>
    <scope>NUCLEOTIDE SEQUENCE [LARGE SCALE GENOMIC DNA]</scope>
    <source>
        <strain evidence="6 7">723_310714_2_2_spleen</strain>
    </source>
</reference>
<reference evidence="5" key="2">
    <citation type="submission" date="2019-11" db="EMBL/GenBank/DDBJ databases">
        <title>Whole genome comparisons of Staphylococcus agnetis isolates from cattle and chickens.</title>
        <authorList>
            <person name="Rhoads D."/>
            <person name="Shwani A."/>
            <person name="Adkins P."/>
            <person name="Calcutt M."/>
            <person name="Middleton J."/>
        </authorList>
    </citation>
    <scope>NUCLEOTIDE SEQUENCE</scope>
    <source>
        <strain evidence="5">1387</strain>
    </source>
</reference>
<dbReference type="OrthoDB" id="9799672at2"/>
<dbReference type="EMBL" id="NEFX01000004">
    <property type="protein sequence ID" value="OTW31780.1"/>
    <property type="molecule type" value="Genomic_DNA"/>
</dbReference>
<keyword evidence="4" id="KW-0460">Magnesium</keyword>
<dbReference type="EMBL" id="WMFL01000085">
    <property type="protein sequence ID" value="NJI03413.1"/>
    <property type="molecule type" value="Genomic_DNA"/>
</dbReference>
<comment type="function">
    <text evidence="4">Catalyzes the methylation of 5-hydroxyuridine (ho5U) to form 5-methoxyuridine (mo5U) at position 34 in tRNAs.</text>
</comment>
<keyword evidence="4" id="KW-0819">tRNA processing</keyword>
<comment type="subunit">
    <text evidence="4">Homodimer.</text>
</comment>
<comment type="caution">
    <text evidence="5">The sequence shown here is derived from an EMBL/GenBank/DDBJ whole genome shotgun (WGS) entry which is preliminary data.</text>
</comment>
<feature type="binding site" evidence="4">
    <location>
        <position position="155"/>
    </location>
    <ligand>
        <name>Mg(2+)</name>
        <dbReference type="ChEBI" id="CHEBI:18420"/>
    </ligand>
</feature>
<dbReference type="CDD" id="cd02440">
    <property type="entry name" value="AdoMet_MTases"/>
    <property type="match status" value="1"/>
</dbReference>
<dbReference type="GO" id="GO:0030488">
    <property type="term" value="P:tRNA methylation"/>
    <property type="evidence" value="ECO:0007669"/>
    <property type="project" value="UniProtKB-UniRule"/>
</dbReference>
<keyword evidence="4" id="KW-0479">Metal-binding</keyword>
<sequence>MLDKNQDYFLKIQSHDSKLNTLRSYAEEHKVPIVDQLSLDLILQLIRMKQPKNILEIGCAIGYSSMHFASVHPSIHVTTIERNAEMITLAKENFKTFDFENQIRLIEADALEAYSAVNDRHYDMIFIDAAKAQSQKFFELYQDLLSENGIIITDNVLYHGFVSDIEIVRSRNVKQMVKKVQKFNEWLVQQKTFTTNFVNMDDGLAISIKEHSHD</sequence>
<evidence type="ECO:0000313" key="6">
    <source>
        <dbReference type="EMBL" id="OTW31780.1"/>
    </source>
</evidence>
<evidence type="ECO:0000256" key="1">
    <source>
        <dbReference type="ARBA" id="ARBA00022603"/>
    </source>
</evidence>
<keyword evidence="2 4" id="KW-0808">Transferase</keyword>
<dbReference type="Proteomes" id="UP000646308">
    <property type="component" value="Unassembled WGS sequence"/>
</dbReference>
<evidence type="ECO:0000313" key="8">
    <source>
        <dbReference type="Proteomes" id="UP000646308"/>
    </source>
</evidence>
<feature type="binding site" evidence="4">
    <location>
        <position position="34"/>
    </location>
    <ligand>
        <name>S-adenosyl-L-methionine</name>
        <dbReference type="ChEBI" id="CHEBI:59789"/>
    </ligand>
</feature>
<protein>
    <recommendedName>
        <fullName evidence="4">tRNA 5-hydroxyuridine methyltransferase</fullName>
        <ecNumber evidence="4">2.1.1.-</ecNumber>
    </recommendedName>
    <alternativeName>
        <fullName evidence="4">ho5U methyltransferase</fullName>
    </alternativeName>
</protein>
<dbReference type="Pfam" id="PF01596">
    <property type="entry name" value="Methyltransf_3"/>
    <property type="match status" value="1"/>
</dbReference>
<feature type="binding site" evidence="4">
    <location>
        <begin position="109"/>
        <end position="110"/>
    </location>
    <ligand>
        <name>S-adenosyl-L-methionine</name>
        <dbReference type="ChEBI" id="CHEBI:59789"/>
    </ligand>
</feature>
<dbReference type="InterPro" id="IPR050362">
    <property type="entry name" value="Cation-dep_OMT"/>
</dbReference>
<dbReference type="InterPro" id="IPR002935">
    <property type="entry name" value="SAM_O-MeTrfase"/>
</dbReference>
<comment type="catalytic activity">
    <reaction evidence="4">
        <text>5-hydroxyuridine(34) in tRNA + S-adenosyl-L-methionine = 5-methoxyuridine(34) in tRNA + S-adenosyl-L-homocysteine + H(+)</text>
        <dbReference type="Rhea" id="RHEA:60524"/>
        <dbReference type="Rhea" id="RHEA-COMP:13381"/>
        <dbReference type="Rhea" id="RHEA-COMP:15591"/>
        <dbReference type="ChEBI" id="CHEBI:15378"/>
        <dbReference type="ChEBI" id="CHEBI:57856"/>
        <dbReference type="ChEBI" id="CHEBI:59789"/>
        <dbReference type="ChEBI" id="CHEBI:136877"/>
        <dbReference type="ChEBI" id="CHEBI:143860"/>
    </reaction>
</comment>
<dbReference type="RefSeq" id="WP_060551175.1">
    <property type="nucleotide sequence ID" value="NZ_CP009623.1"/>
</dbReference>
<dbReference type="EC" id="2.1.1.-" evidence="4"/>
<dbReference type="GeneID" id="57691719"/>
<keyword evidence="3 4" id="KW-0949">S-adenosyl-L-methionine</keyword>
<dbReference type="PANTHER" id="PTHR10509:SF14">
    <property type="entry name" value="CAFFEOYL-COA O-METHYLTRANSFERASE 3-RELATED"/>
    <property type="match status" value="1"/>
</dbReference>
<dbReference type="InterPro" id="IPR043675">
    <property type="entry name" value="TrmR_methyltr"/>
</dbReference>
<proteinExistence type="inferred from homology"/>
<feature type="binding site" evidence="4">
    <location>
        <position position="128"/>
    </location>
    <ligand>
        <name>S-adenosyl-L-methionine</name>
        <dbReference type="ChEBI" id="CHEBI:59789"/>
    </ligand>
</feature>
<dbReference type="GO" id="GO:0008757">
    <property type="term" value="F:S-adenosylmethionine-dependent methyltransferase activity"/>
    <property type="evidence" value="ECO:0007669"/>
    <property type="project" value="TreeGrafter"/>
</dbReference>
<dbReference type="SUPFAM" id="SSF53335">
    <property type="entry name" value="S-adenosyl-L-methionine-dependent methyltransferases"/>
    <property type="match status" value="1"/>
</dbReference>
<dbReference type="HAMAP" id="MF_02217">
    <property type="entry name" value="TrmR_methyltr"/>
    <property type="match status" value="1"/>
</dbReference>
<dbReference type="GO" id="GO:0016300">
    <property type="term" value="F:tRNA (uridine) methyltransferase activity"/>
    <property type="evidence" value="ECO:0007669"/>
    <property type="project" value="UniProtKB-UniRule"/>
</dbReference>
<dbReference type="Gene3D" id="3.40.50.150">
    <property type="entry name" value="Vaccinia Virus protein VP39"/>
    <property type="match status" value="1"/>
</dbReference>
<feature type="binding site" evidence="4">
    <location>
        <position position="64"/>
    </location>
    <ligand>
        <name>S-adenosyl-L-methionine</name>
        <dbReference type="ChEBI" id="CHEBI:59789"/>
    </ligand>
</feature>
<feature type="binding site" evidence="4">
    <location>
        <position position="81"/>
    </location>
    <ligand>
        <name>S-adenosyl-L-methionine</name>
        <dbReference type="ChEBI" id="CHEBI:59789"/>
    </ligand>
</feature>
<dbReference type="GO" id="GO:0008171">
    <property type="term" value="F:O-methyltransferase activity"/>
    <property type="evidence" value="ECO:0007669"/>
    <property type="project" value="InterPro"/>
</dbReference>
<comment type="similarity">
    <text evidence="4">Belongs to the class I-like SAM-binding methyltransferase superfamily. Cation-dependent O-methyltransferase family.</text>
</comment>
<dbReference type="InterPro" id="IPR029063">
    <property type="entry name" value="SAM-dependent_MTases_sf"/>
</dbReference>
<dbReference type="PROSITE" id="PS51682">
    <property type="entry name" value="SAM_OMT_I"/>
    <property type="match status" value="1"/>
</dbReference>
<keyword evidence="7" id="KW-1185">Reference proteome</keyword>
<dbReference type="KEGG" id="sagq:EP23_03915"/>
<dbReference type="AlphaFoldDB" id="A0A242VHE7"/>
<keyword evidence="1 4" id="KW-0489">Methyltransferase</keyword>
<feature type="binding site" evidence="4">
    <location>
        <position position="128"/>
    </location>
    <ligand>
        <name>Mg(2+)</name>
        <dbReference type="ChEBI" id="CHEBI:18420"/>
    </ligand>
</feature>
<accession>A0A242VHE7</accession>
<evidence type="ECO:0000313" key="7">
    <source>
        <dbReference type="Proteomes" id="UP000195208"/>
    </source>
</evidence>
<evidence type="ECO:0000256" key="3">
    <source>
        <dbReference type="ARBA" id="ARBA00022691"/>
    </source>
</evidence>
<organism evidence="5 8">
    <name type="scientific">Staphylococcus agnetis</name>
    <dbReference type="NCBI Taxonomy" id="985762"/>
    <lineage>
        <taxon>Bacteria</taxon>
        <taxon>Bacillati</taxon>
        <taxon>Bacillota</taxon>
        <taxon>Bacilli</taxon>
        <taxon>Bacillales</taxon>
        <taxon>Staphylococcaceae</taxon>
        <taxon>Staphylococcus</taxon>
    </lineage>
</organism>
<feature type="binding site" evidence="4">
    <location>
        <position position="154"/>
    </location>
    <ligand>
        <name>Mg(2+)</name>
        <dbReference type="ChEBI" id="CHEBI:18420"/>
    </ligand>
</feature>
<name>A0A242VHE7_9STAP</name>
<dbReference type="PANTHER" id="PTHR10509">
    <property type="entry name" value="O-METHYLTRANSFERASE-RELATED"/>
    <property type="match status" value="1"/>
</dbReference>
<gene>
    <name evidence="4" type="primary">trmR</name>
    <name evidence="6" type="ORF">B9M88_03315</name>
    <name evidence="5" type="ORF">GLV84_11295</name>
</gene>
<evidence type="ECO:0000256" key="4">
    <source>
        <dbReference type="HAMAP-Rule" id="MF_02217"/>
    </source>
</evidence>